<keyword evidence="2" id="KW-1185">Reference proteome</keyword>
<proteinExistence type="predicted"/>
<dbReference type="Gene3D" id="1.10.600.10">
    <property type="entry name" value="Farnesyl Diphosphate Synthase"/>
    <property type="match status" value="1"/>
</dbReference>
<dbReference type="SUPFAM" id="SSF48576">
    <property type="entry name" value="Terpenoid synthases"/>
    <property type="match status" value="1"/>
</dbReference>
<dbReference type="Proteomes" id="UP000327000">
    <property type="component" value="Unassembled WGS sequence"/>
</dbReference>
<organism evidence="1 2">
    <name type="scientific">Streptomyces mobaraensis</name>
    <name type="common">Streptoverticillium mobaraense</name>
    <dbReference type="NCBI Taxonomy" id="35621"/>
    <lineage>
        <taxon>Bacteria</taxon>
        <taxon>Bacillati</taxon>
        <taxon>Actinomycetota</taxon>
        <taxon>Actinomycetes</taxon>
        <taxon>Kitasatosporales</taxon>
        <taxon>Streptomycetaceae</taxon>
        <taxon>Streptomyces</taxon>
    </lineage>
</organism>
<dbReference type="OrthoDB" id="2989600at2"/>
<protein>
    <recommendedName>
        <fullName evidence="3">Terpene synthase</fullName>
    </recommendedName>
</protein>
<name>A0A5N5W887_STRMB</name>
<sequence length="347" mass="39928">MTGSGEPSTGGWKNHLGVPVPRYPWPWVPSPFKDHVLSAECHWYDTDYTFLSADTLEKYKRHGLTQVTAYIFPVDDVEAVLLASRLLIFHTVFDDYFELCPATEMAAIRDHLIAVLLGEPPTPTDLGLFRQVAAVRDECRKAGMPDFWFERLADSFHRYITYGVMEEVPYKLAGVFPSLAYGLSIHDVTIGMRPHFTMAELVNDCLLPEVVYRHPMLQRLLDVHHRLFVVQNDLFSLDREIHRETEVINHILALRHWEGMSLHDACADVMRMNDRYVKEAADLHAALLEVPSFAPFRETIDRYARSLETILTGMNQWYQEGRSIRYDASGGYPEPEYASPRPSRRDT</sequence>
<dbReference type="Pfam" id="PF19086">
    <property type="entry name" value="Terpene_syn_C_2"/>
    <property type="match status" value="1"/>
</dbReference>
<dbReference type="InterPro" id="IPR008949">
    <property type="entry name" value="Isoprenoid_synthase_dom_sf"/>
</dbReference>
<evidence type="ECO:0000313" key="2">
    <source>
        <dbReference type="Proteomes" id="UP000327000"/>
    </source>
</evidence>
<evidence type="ECO:0000313" key="1">
    <source>
        <dbReference type="EMBL" id="KAB7845441.1"/>
    </source>
</evidence>
<dbReference type="EMBL" id="VOKX01000026">
    <property type="protein sequence ID" value="KAB7845441.1"/>
    <property type="molecule type" value="Genomic_DNA"/>
</dbReference>
<accession>A0A5N5W887</accession>
<reference evidence="1 2" key="1">
    <citation type="journal article" date="2019" name="Microb. Cell Fact.">
        <title>Exploring novel herbicidin analogues by transcriptional regulator overexpression and MS/MS molecular networking.</title>
        <authorList>
            <person name="Shi Y."/>
            <person name="Gu R."/>
            <person name="Li Y."/>
            <person name="Wang X."/>
            <person name="Ren W."/>
            <person name="Li X."/>
            <person name="Wang L."/>
            <person name="Xie Y."/>
            <person name="Hong B."/>
        </authorList>
    </citation>
    <scope>NUCLEOTIDE SEQUENCE [LARGE SCALE GENOMIC DNA]</scope>
    <source>
        <strain evidence="1 2">US-43</strain>
    </source>
</reference>
<dbReference type="RefSeq" id="WP_152263595.1">
    <property type="nucleotide sequence ID" value="NZ_VOKX01000026.1"/>
</dbReference>
<dbReference type="AlphaFoldDB" id="A0A5N5W887"/>
<gene>
    <name evidence="1" type="ORF">FRZ00_13130</name>
</gene>
<evidence type="ECO:0008006" key="3">
    <source>
        <dbReference type="Google" id="ProtNLM"/>
    </source>
</evidence>
<comment type="caution">
    <text evidence="1">The sequence shown here is derived from an EMBL/GenBank/DDBJ whole genome shotgun (WGS) entry which is preliminary data.</text>
</comment>